<dbReference type="RefSeq" id="WP_380136793.1">
    <property type="nucleotide sequence ID" value="NZ_JBHLUI010000008.1"/>
</dbReference>
<dbReference type="InterPro" id="IPR036286">
    <property type="entry name" value="LexA/Signal_pep-like_sf"/>
</dbReference>
<keyword evidence="3" id="KW-1133">Transmembrane helix</keyword>
<evidence type="ECO:0000313" key="7">
    <source>
        <dbReference type="Proteomes" id="UP001589748"/>
    </source>
</evidence>
<dbReference type="InterPro" id="IPR000223">
    <property type="entry name" value="Pept_S26A_signal_pept_1"/>
</dbReference>
<keyword evidence="7" id="KW-1185">Reference proteome</keyword>
<reference evidence="6 7" key="1">
    <citation type="submission" date="2024-09" db="EMBL/GenBank/DDBJ databases">
        <authorList>
            <person name="Sun Q."/>
            <person name="Mori K."/>
        </authorList>
    </citation>
    <scope>NUCLEOTIDE SEQUENCE [LARGE SCALE GENOMIC DNA]</scope>
    <source>
        <strain evidence="6 7">TISTR 1856</strain>
    </source>
</reference>
<dbReference type="InterPro" id="IPR019533">
    <property type="entry name" value="Peptidase_S26"/>
</dbReference>
<evidence type="ECO:0000256" key="3">
    <source>
        <dbReference type="RuleBase" id="RU362042"/>
    </source>
</evidence>
<comment type="subcellular location">
    <subcellularLocation>
        <location evidence="1">Cell membrane</location>
        <topology evidence="1">Single-pass type II membrane protein</topology>
    </subcellularLocation>
    <subcellularLocation>
        <location evidence="3">Membrane</location>
        <topology evidence="3">Single-pass type II membrane protein</topology>
    </subcellularLocation>
</comment>
<dbReference type="SUPFAM" id="SSF51306">
    <property type="entry name" value="LexA/Signal peptidase"/>
    <property type="match status" value="1"/>
</dbReference>
<dbReference type="PANTHER" id="PTHR43390:SF1">
    <property type="entry name" value="CHLOROPLAST PROCESSING PEPTIDASE"/>
    <property type="match status" value="1"/>
</dbReference>
<dbReference type="EC" id="3.4.21.89" evidence="3"/>
<dbReference type="CDD" id="cd06530">
    <property type="entry name" value="S26_SPase_I"/>
    <property type="match status" value="1"/>
</dbReference>
<name>A0ABV5LWX4_9ACTN</name>
<evidence type="ECO:0000259" key="5">
    <source>
        <dbReference type="Pfam" id="PF10502"/>
    </source>
</evidence>
<dbReference type="Gene3D" id="2.10.109.10">
    <property type="entry name" value="Umud Fragment, subunit A"/>
    <property type="match status" value="1"/>
</dbReference>
<feature type="domain" description="Peptidase S26" evidence="5">
    <location>
        <begin position="33"/>
        <end position="178"/>
    </location>
</feature>
<evidence type="ECO:0000256" key="2">
    <source>
        <dbReference type="ARBA" id="ARBA00009370"/>
    </source>
</evidence>
<evidence type="ECO:0000256" key="4">
    <source>
        <dbReference type="SAM" id="MobiDB-lite"/>
    </source>
</evidence>
<comment type="catalytic activity">
    <reaction evidence="3">
        <text>Cleavage of hydrophobic, N-terminal signal or leader sequences from secreted and periplasmic proteins.</text>
        <dbReference type="EC" id="3.4.21.89"/>
    </reaction>
</comment>
<dbReference type="Proteomes" id="UP001589748">
    <property type="component" value="Unassembled WGS sequence"/>
</dbReference>
<evidence type="ECO:0000313" key="6">
    <source>
        <dbReference type="EMBL" id="MFB9378548.1"/>
    </source>
</evidence>
<feature type="region of interest" description="Disordered" evidence="4">
    <location>
        <begin position="1"/>
        <end position="26"/>
    </location>
</feature>
<dbReference type="Pfam" id="PF10502">
    <property type="entry name" value="Peptidase_S26"/>
    <property type="match status" value="1"/>
</dbReference>
<dbReference type="PANTHER" id="PTHR43390">
    <property type="entry name" value="SIGNAL PEPTIDASE I"/>
    <property type="match status" value="1"/>
</dbReference>
<dbReference type="NCBIfam" id="TIGR02227">
    <property type="entry name" value="sigpep_I_bact"/>
    <property type="match status" value="1"/>
</dbReference>
<accession>A0ABV5LWX4</accession>
<comment type="similarity">
    <text evidence="2 3">Belongs to the peptidase S26 family.</text>
</comment>
<evidence type="ECO:0000256" key="1">
    <source>
        <dbReference type="ARBA" id="ARBA00004401"/>
    </source>
</evidence>
<comment type="caution">
    <text evidence="6">The sequence shown here is derived from an EMBL/GenBank/DDBJ whole genome shotgun (WGS) entry which is preliminary data.</text>
</comment>
<dbReference type="EMBL" id="JBHMDM010000007">
    <property type="protein sequence ID" value="MFB9378548.1"/>
    <property type="molecule type" value="Genomic_DNA"/>
</dbReference>
<sequence length="184" mass="19741">MSATATPAPRPTPPPERPARHRAARTRPDRRVLVGMLVFLVLVGVLRWQVLGATRVSGTSMNPTYPDGTALLVDETGWRAPRTGDVVVFDDPQDGVPTVKRVVATAGQTVAIDDAVLVVDGVVRPEPEIDHRLIDGLYFGPVRVPAGHVFVLGDDRRSSVDSREFGSVPTASVRGRVLLGLPLS</sequence>
<dbReference type="PRINTS" id="PR00727">
    <property type="entry name" value="LEADERPTASE"/>
</dbReference>
<keyword evidence="3" id="KW-0472">Membrane</keyword>
<keyword evidence="3 6" id="KW-0378">Hydrolase</keyword>
<keyword evidence="3" id="KW-0812">Transmembrane</keyword>
<feature type="transmembrane region" description="Helical" evidence="3">
    <location>
        <begin position="32"/>
        <end position="51"/>
    </location>
</feature>
<protein>
    <recommendedName>
        <fullName evidence="3">Signal peptidase I</fullName>
        <ecNumber evidence="3">3.4.21.89</ecNumber>
    </recommendedName>
</protein>
<organism evidence="6 7">
    <name type="scientific">Kineococcus gynurae</name>
    <dbReference type="NCBI Taxonomy" id="452979"/>
    <lineage>
        <taxon>Bacteria</taxon>
        <taxon>Bacillati</taxon>
        <taxon>Actinomycetota</taxon>
        <taxon>Actinomycetes</taxon>
        <taxon>Kineosporiales</taxon>
        <taxon>Kineosporiaceae</taxon>
        <taxon>Kineococcus</taxon>
    </lineage>
</organism>
<keyword evidence="3" id="KW-0645">Protease</keyword>
<gene>
    <name evidence="6" type="primary">lepB</name>
    <name evidence="6" type="ORF">ACFFVI_16410</name>
</gene>
<dbReference type="GO" id="GO:0009003">
    <property type="term" value="F:signal peptidase activity"/>
    <property type="evidence" value="ECO:0007669"/>
    <property type="project" value="UniProtKB-EC"/>
</dbReference>
<proteinExistence type="inferred from homology"/>